<evidence type="ECO:0000313" key="2">
    <source>
        <dbReference type="EMBL" id="KAF0038143.1"/>
    </source>
</evidence>
<proteinExistence type="predicted"/>
<dbReference type="AlphaFoldDB" id="A0A6A4SW76"/>
<feature type="region of interest" description="Disordered" evidence="1">
    <location>
        <begin position="71"/>
        <end position="92"/>
    </location>
</feature>
<evidence type="ECO:0000313" key="3">
    <source>
        <dbReference type="Proteomes" id="UP000438429"/>
    </source>
</evidence>
<comment type="caution">
    <text evidence="2">The sequence shown here is derived from an EMBL/GenBank/DDBJ whole genome shotgun (WGS) entry which is preliminary data.</text>
</comment>
<sequence length="92" mass="10180">MDPRSSHYVSARNKTKILTNDHRCNVIVTSPSGSCVARQPIGLIVWVVVQRIMITTMHMVHGPTKQRENLSSLIRGPPVFPEQSAIDSSGSR</sequence>
<reference evidence="2 3" key="1">
    <citation type="submission" date="2019-06" db="EMBL/GenBank/DDBJ databases">
        <title>Draft genomes of female and male turbot (Scophthalmus maximus).</title>
        <authorList>
            <person name="Xu H."/>
            <person name="Xu X.-W."/>
            <person name="Shao C."/>
            <person name="Chen S."/>
        </authorList>
    </citation>
    <scope>NUCLEOTIDE SEQUENCE [LARGE SCALE GENOMIC DNA]</scope>
    <source>
        <strain evidence="2">Ysfricsl-2016a</strain>
        <tissue evidence="2">Blood</tissue>
    </source>
</reference>
<accession>A0A6A4SW76</accession>
<dbReference type="EMBL" id="VEVO01000008">
    <property type="protein sequence ID" value="KAF0038143.1"/>
    <property type="molecule type" value="Genomic_DNA"/>
</dbReference>
<protein>
    <submittedName>
        <fullName evidence="2">Uncharacterized protein</fullName>
    </submittedName>
</protein>
<organism evidence="2 3">
    <name type="scientific">Scophthalmus maximus</name>
    <name type="common">Turbot</name>
    <name type="synonym">Psetta maxima</name>
    <dbReference type="NCBI Taxonomy" id="52904"/>
    <lineage>
        <taxon>Eukaryota</taxon>
        <taxon>Metazoa</taxon>
        <taxon>Chordata</taxon>
        <taxon>Craniata</taxon>
        <taxon>Vertebrata</taxon>
        <taxon>Euteleostomi</taxon>
        <taxon>Actinopterygii</taxon>
        <taxon>Neopterygii</taxon>
        <taxon>Teleostei</taxon>
        <taxon>Neoteleostei</taxon>
        <taxon>Acanthomorphata</taxon>
        <taxon>Carangaria</taxon>
        <taxon>Pleuronectiformes</taxon>
        <taxon>Pleuronectoidei</taxon>
        <taxon>Scophthalmidae</taxon>
        <taxon>Scophthalmus</taxon>
    </lineage>
</organism>
<dbReference type="Proteomes" id="UP000438429">
    <property type="component" value="Unassembled WGS sequence"/>
</dbReference>
<gene>
    <name evidence="2" type="ORF">F2P81_008627</name>
</gene>
<evidence type="ECO:0000256" key="1">
    <source>
        <dbReference type="SAM" id="MobiDB-lite"/>
    </source>
</evidence>
<name>A0A6A4SW76_SCOMX</name>